<dbReference type="AlphaFoldDB" id="A0A3G6J8S5"/>
<gene>
    <name evidence="1" type="ORF">CCHOA_10015</name>
</gene>
<dbReference type="KEGG" id="ccho:CCHOA_10015"/>
<sequence length="151" mass="17022">MELNNVILPVTAERVKNVFRTIDIELVELPENPQWLVMLIDDIPVRIDCAQAQVLLTVSTQLPNHPIPEGREDNVLAWLTYANETADFAQISFADYGAEHGKVLSIDIPVFVARGATDDQLKAWLFPTVGVIRAMATQYREAFFPQQDTEQ</sequence>
<dbReference type="RefSeq" id="WP_123929673.1">
    <property type="nucleotide sequence ID" value="NZ_CP033896.1"/>
</dbReference>
<accession>A0A3G6J8S5</accession>
<organism evidence="1 2">
    <name type="scientific">Corynebacterium choanae</name>
    <dbReference type="NCBI Taxonomy" id="1862358"/>
    <lineage>
        <taxon>Bacteria</taxon>
        <taxon>Bacillati</taxon>
        <taxon>Actinomycetota</taxon>
        <taxon>Actinomycetes</taxon>
        <taxon>Mycobacteriales</taxon>
        <taxon>Corynebacteriaceae</taxon>
        <taxon>Corynebacterium</taxon>
    </lineage>
</organism>
<protein>
    <recommendedName>
        <fullName evidence="3">YbjN domain-containing protein</fullName>
    </recommendedName>
</protein>
<reference evidence="1 2" key="1">
    <citation type="submission" date="2018-11" db="EMBL/GenBank/DDBJ databases">
        <authorList>
            <person name="Kleinhagauer T."/>
            <person name="Glaeser S.P."/>
            <person name="Spergser J."/>
            <person name="Ruckert C."/>
            <person name="Kaempfer P."/>
            <person name="Busse H.-J."/>
        </authorList>
    </citation>
    <scope>NUCLEOTIDE SEQUENCE [LARGE SCALE GENOMIC DNA]</scope>
    <source>
        <strain evidence="1 2">200CH</strain>
    </source>
</reference>
<proteinExistence type="predicted"/>
<dbReference type="EMBL" id="CP033896">
    <property type="protein sequence ID" value="AZA14386.1"/>
    <property type="molecule type" value="Genomic_DNA"/>
</dbReference>
<dbReference type="Proteomes" id="UP000269019">
    <property type="component" value="Chromosome"/>
</dbReference>
<evidence type="ECO:0008006" key="3">
    <source>
        <dbReference type="Google" id="ProtNLM"/>
    </source>
</evidence>
<evidence type="ECO:0000313" key="2">
    <source>
        <dbReference type="Proteomes" id="UP000269019"/>
    </source>
</evidence>
<keyword evidence="2" id="KW-1185">Reference proteome</keyword>
<evidence type="ECO:0000313" key="1">
    <source>
        <dbReference type="EMBL" id="AZA14386.1"/>
    </source>
</evidence>
<name>A0A3G6J8S5_9CORY</name>